<dbReference type="GO" id="GO:0030170">
    <property type="term" value="F:pyridoxal phosphate binding"/>
    <property type="evidence" value="ECO:0007669"/>
    <property type="project" value="InterPro"/>
</dbReference>
<dbReference type="Gene3D" id="3.90.1150.10">
    <property type="entry name" value="Aspartate Aminotransferase, domain 1"/>
    <property type="match status" value="1"/>
</dbReference>
<dbReference type="GO" id="GO:0008483">
    <property type="term" value="F:transaminase activity"/>
    <property type="evidence" value="ECO:0007669"/>
    <property type="project" value="UniProtKB-KW"/>
</dbReference>
<dbReference type="AlphaFoldDB" id="A0AAW6T4M5"/>
<dbReference type="CDD" id="cd00610">
    <property type="entry name" value="OAT_like"/>
    <property type="match status" value="1"/>
</dbReference>
<evidence type="ECO:0000259" key="3">
    <source>
        <dbReference type="Pfam" id="PF01636"/>
    </source>
</evidence>
<dbReference type="Gene3D" id="3.40.640.10">
    <property type="entry name" value="Type I PLP-dependent aspartate aminotransferase-like (Major domain)"/>
    <property type="match status" value="1"/>
</dbReference>
<evidence type="ECO:0000313" key="5">
    <source>
        <dbReference type="Proteomes" id="UP001321506"/>
    </source>
</evidence>
<comment type="similarity">
    <text evidence="1">Belongs to the class-III pyridoxal-phosphate-dependent aminotransferase family.</text>
</comment>
<gene>
    <name evidence="4" type="ORF">QF206_07355</name>
</gene>
<dbReference type="RefSeq" id="WP_281488558.1">
    <property type="nucleotide sequence ID" value="NZ_JASATX010000002.1"/>
</dbReference>
<dbReference type="PANTHER" id="PTHR45688">
    <property type="match status" value="1"/>
</dbReference>
<dbReference type="InterPro" id="IPR011009">
    <property type="entry name" value="Kinase-like_dom_sf"/>
</dbReference>
<protein>
    <submittedName>
        <fullName evidence="4">Aminotransferase</fullName>
    </submittedName>
</protein>
<dbReference type="Pfam" id="PF00202">
    <property type="entry name" value="Aminotran_3"/>
    <property type="match status" value="1"/>
</dbReference>
<organism evidence="4 5">
    <name type="scientific">Ruicaihuangia caeni</name>
    <dbReference type="NCBI Taxonomy" id="3042517"/>
    <lineage>
        <taxon>Bacteria</taxon>
        <taxon>Bacillati</taxon>
        <taxon>Actinomycetota</taxon>
        <taxon>Actinomycetes</taxon>
        <taxon>Micrococcales</taxon>
        <taxon>Microbacteriaceae</taxon>
        <taxon>Ruicaihuangia</taxon>
    </lineage>
</organism>
<dbReference type="InterPro" id="IPR049704">
    <property type="entry name" value="Aminotrans_3_PPA_site"/>
</dbReference>
<keyword evidence="4" id="KW-0808">Transferase</keyword>
<dbReference type="SUPFAM" id="SSF53383">
    <property type="entry name" value="PLP-dependent transferases"/>
    <property type="match status" value="1"/>
</dbReference>
<dbReference type="InterPro" id="IPR005814">
    <property type="entry name" value="Aminotrans_3"/>
</dbReference>
<reference evidence="4 5" key="1">
    <citation type="submission" date="2023-04" db="EMBL/GenBank/DDBJ databases">
        <title>Klugiella caeni sp. nov. isolated from the sludge of biochemical tank.</title>
        <authorList>
            <person name="Geng K."/>
        </authorList>
    </citation>
    <scope>NUCLEOTIDE SEQUENCE [LARGE SCALE GENOMIC DNA]</scope>
    <source>
        <strain evidence="4 5">YN-L-19</strain>
    </source>
</reference>
<keyword evidence="4" id="KW-0032">Aminotransferase</keyword>
<dbReference type="InterPro" id="IPR015421">
    <property type="entry name" value="PyrdxlP-dep_Trfase_major"/>
</dbReference>
<dbReference type="Pfam" id="PF01636">
    <property type="entry name" value="APH"/>
    <property type="match status" value="1"/>
</dbReference>
<dbReference type="PROSITE" id="PS00600">
    <property type="entry name" value="AA_TRANSFER_CLASS_3"/>
    <property type="match status" value="1"/>
</dbReference>
<evidence type="ECO:0000256" key="1">
    <source>
        <dbReference type="ARBA" id="ARBA00008954"/>
    </source>
</evidence>
<dbReference type="Proteomes" id="UP001321506">
    <property type="component" value="Unassembled WGS sequence"/>
</dbReference>
<dbReference type="InterPro" id="IPR015424">
    <property type="entry name" value="PyrdxlP-dep_Trfase"/>
</dbReference>
<keyword evidence="5" id="KW-1185">Reference proteome</keyword>
<evidence type="ECO:0000313" key="4">
    <source>
        <dbReference type="EMBL" id="MDI2098781.1"/>
    </source>
</evidence>
<sequence>MHHARDWDELTTVFDFFEGRTLVRPDVSRAEAELIAAELFGVSGEARELGSNQDRNFKIDSPGPQGVISVLLKFDNSAFSEQEIRAQHQVLQRLAERGMKVPVPVASRTGDTVCAWTTEDGRELRVRMLTFIEGASLVDQGYLSRAVIERLGALSGTVVHELAGHRDEALERTLQWDLRNATRVIERLLPDVADPLRRGRLEAVGSAASARLELVADRLTVQAIHGDLTDDNVIGTRDAAGRIVPDGIIDFGDLAYGWRVAELAVTVASILHHRSDEPLAVFDAVRAFDRIVPLSDEEIGALWPLVVLRGAVLVVSGEHQVRLEASNEYALERMEHEWTVFEAAAGIDWDEAEAAIRAALGREPKHPLGAGPFHPMLPALHSAGHRIIDLSVTSPLLHEGRWRQPDAEEQLARAALAEAPAAVFAYGQHRLTRSDRPAAAEPATFALVTEVFLRQEAVLEAPFDGVLRAVGGGVELAGDAGVVRIEGDVAVDETALADCGVTVAKGQGFGTLAPVDGLARATISWARADGIRVQAFVVPSRAAAWAHLTGDPAELLGIDRVAGFDPVAEHERRERVFSSAQERYYERPPQIERGWREWLVDTDGRAYLDMVNNVSGVGHGHPRLAEAVNRQLLTLNTNSRFLYRSLADFTERLLEHSPDPSLDTVLLVNSGTEAVDLAMRLAQLHTGRRDIMAMREAYHGWSMAADAVSTSAYDNPNALLNRPDWVHVTDVANTYRGKYRGADAGERYLEDFRAQLAELDASGVQLGGFICESILGNAGGVLLPEGYLDAVYREIRARGGVCIADEVQVGYGRLGDHFWGVQQQGVVPDVIAIAKAMGNAYPLGAVITRREIAESLAREGHFFSSAGGSPASAMAGLAVLDVMRDEGLQQNASEVGAYLIGEVERLARHQPMIGAVHGMGLYVGIELVRDRDTLEPAKEETARICERLLELGVIMQATSERQNVLKVKPPLCLDRESVDHFVAMLDRVLTEGW</sequence>
<comment type="caution">
    <text evidence="4">The sequence shown here is derived from an EMBL/GenBank/DDBJ whole genome shotgun (WGS) entry which is preliminary data.</text>
</comment>
<dbReference type="InterPro" id="IPR015422">
    <property type="entry name" value="PyrdxlP-dep_Trfase_small"/>
</dbReference>
<proteinExistence type="inferred from homology"/>
<dbReference type="EMBL" id="JASATX010000002">
    <property type="protein sequence ID" value="MDI2098781.1"/>
    <property type="molecule type" value="Genomic_DNA"/>
</dbReference>
<evidence type="ECO:0000256" key="2">
    <source>
        <dbReference type="ARBA" id="ARBA00022898"/>
    </source>
</evidence>
<dbReference type="InterPro" id="IPR002575">
    <property type="entry name" value="Aminoglycoside_PTrfase"/>
</dbReference>
<dbReference type="NCBIfam" id="NF004800">
    <property type="entry name" value="PRK06149.1"/>
    <property type="match status" value="1"/>
</dbReference>
<dbReference type="SUPFAM" id="SSF56112">
    <property type="entry name" value="Protein kinase-like (PK-like)"/>
    <property type="match status" value="1"/>
</dbReference>
<dbReference type="PANTHER" id="PTHR45688:SF13">
    <property type="entry name" value="ALANINE--GLYOXYLATE AMINOTRANSFERASE 2-LIKE"/>
    <property type="match status" value="1"/>
</dbReference>
<feature type="domain" description="Aminoglycoside phosphotransferase" evidence="3">
    <location>
        <begin position="47"/>
        <end position="281"/>
    </location>
</feature>
<accession>A0AAW6T4M5</accession>
<name>A0AAW6T4M5_9MICO</name>
<keyword evidence="2" id="KW-0663">Pyridoxal phosphate</keyword>
<dbReference type="Gene3D" id="3.90.1200.10">
    <property type="match status" value="1"/>
</dbReference>